<protein>
    <submittedName>
        <fullName evidence="1">Putative trans-acting enoyl reductase family protein</fullName>
    </submittedName>
</protein>
<dbReference type="PATRIC" id="fig|1299334.3.peg.4990"/>
<sequence>MFVRNSIDQCHKQAIDTGARVVHACGFDSIPSDLSVYSLYLAASRDGAGELADTDFVLRGFSGGYPVELSRR</sequence>
<evidence type="ECO:0000313" key="1">
    <source>
        <dbReference type="EMBL" id="EUA33202.1"/>
    </source>
</evidence>
<gene>
    <name evidence="1" type="ORF">I553_7612</name>
</gene>
<proteinExistence type="predicted"/>
<dbReference type="EMBL" id="JAOB01000047">
    <property type="protein sequence ID" value="EUA33202.1"/>
    <property type="molecule type" value="Genomic_DNA"/>
</dbReference>
<comment type="caution">
    <text evidence="1">The sequence shown here is derived from an EMBL/GenBank/DDBJ whole genome shotgun (WGS) entry which is preliminary data.</text>
</comment>
<accession>X8AMS0</accession>
<dbReference type="AlphaFoldDB" id="X8AMS0"/>
<reference evidence="1" key="1">
    <citation type="submission" date="2014-01" db="EMBL/GenBank/DDBJ databases">
        <authorList>
            <person name="Brown-Elliot B."/>
            <person name="Wallace R."/>
            <person name="Lenaerts A."/>
            <person name="Ordway D."/>
            <person name="DeGroote M.A."/>
            <person name="Parker T."/>
            <person name="Sizemore C."/>
            <person name="Tallon L.J."/>
            <person name="Sadzewicz L.K."/>
            <person name="Sengamalay N."/>
            <person name="Fraser C.M."/>
            <person name="Hine E."/>
            <person name="Shefchek K.A."/>
            <person name="Das S.P."/>
            <person name="Tettelin H."/>
        </authorList>
    </citation>
    <scope>NUCLEOTIDE SEQUENCE [LARGE SCALE GENOMIC DNA]</scope>
    <source>
        <strain evidence="1">4042</strain>
    </source>
</reference>
<name>X8AMS0_MYCXE</name>
<organism evidence="1">
    <name type="scientific">Mycobacterium xenopi 4042</name>
    <dbReference type="NCBI Taxonomy" id="1299334"/>
    <lineage>
        <taxon>Bacteria</taxon>
        <taxon>Bacillati</taxon>
        <taxon>Actinomycetota</taxon>
        <taxon>Actinomycetes</taxon>
        <taxon>Mycobacteriales</taxon>
        <taxon>Mycobacteriaceae</taxon>
        <taxon>Mycobacterium</taxon>
    </lineage>
</organism>